<evidence type="ECO:0000313" key="2">
    <source>
        <dbReference type="Proteomes" id="UP000184052"/>
    </source>
</evidence>
<dbReference type="OrthoDB" id="9911539at2"/>
<organism evidence="1 2">
    <name type="scientific">Dethiosulfatibacter aminovorans DSM 17477</name>
    <dbReference type="NCBI Taxonomy" id="1121476"/>
    <lineage>
        <taxon>Bacteria</taxon>
        <taxon>Bacillati</taxon>
        <taxon>Bacillota</taxon>
        <taxon>Tissierellia</taxon>
        <taxon>Dethiosulfatibacter</taxon>
    </lineage>
</organism>
<sequence length="100" mass="11676">MTINDVIAMKQEKNVPFGNQYRWLILTIENDLISKTDGENRVRQLLAEYDYEARLFIVHQFFHIGENQLGNELFSVLDLDPEKTILEDKHINELVDGSVL</sequence>
<dbReference type="AlphaFoldDB" id="A0A1M6M9A6"/>
<reference evidence="1 2" key="1">
    <citation type="submission" date="2016-11" db="EMBL/GenBank/DDBJ databases">
        <authorList>
            <person name="Jaros S."/>
            <person name="Januszkiewicz K."/>
            <person name="Wedrychowicz H."/>
        </authorList>
    </citation>
    <scope>NUCLEOTIDE SEQUENCE [LARGE SCALE GENOMIC DNA]</scope>
    <source>
        <strain evidence="1 2">DSM 17477</strain>
    </source>
</reference>
<dbReference type="RefSeq" id="WP_073050758.1">
    <property type="nucleotide sequence ID" value="NZ_FQZL01000039.1"/>
</dbReference>
<gene>
    <name evidence="1" type="ORF">SAMN02745751_03404</name>
</gene>
<evidence type="ECO:0000313" key="1">
    <source>
        <dbReference type="EMBL" id="SHJ80002.1"/>
    </source>
</evidence>
<name>A0A1M6M9A6_9FIRM</name>
<proteinExistence type="predicted"/>
<accession>A0A1M6M9A6</accession>
<dbReference type="Proteomes" id="UP000184052">
    <property type="component" value="Unassembled WGS sequence"/>
</dbReference>
<dbReference type="STRING" id="1121476.SAMN02745751_03404"/>
<dbReference type="EMBL" id="FQZL01000039">
    <property type="protein sequence ID" value="SHJ80002.1"/>
    <property type="molecule type" value="Genomic_DNA"/>
</dbReference>
<keyword evidence="2" id="KW-1185">Reference proteome</keyword>
<protein>
    <submittedName>
        <fullName evidence="1">Uncharacterized protein</fullName>
    </submittedName>
</protein>